<evidence type="ECO:0000256" key="1">
    <source>
        <dbReference type="SAM" id="MobiDB-lite"/>
    </source>
</evidence>
<gene>
    <name evidence="2" type="ORF">UFOVP507_53</name>
</gene>
<dbReference type="EMBL" id="LR796486">
    <property type="protein sequence ID" value="CAB4147877.1"/>
    <property type="molecule type" value="Genomic_DNA"/>
</dbReference>
<feature type="region of interest" description="Disordered" evidence="1">
    <location>
        <begin position="332"/>
        <end position="355"/>
    </location>
</feature>
<reference evidence="2" key="1">
    <citation type="submission" date="2020-04" db="EMBL/GenBank/DDBJ databases">
        <authorList>
            <person name="Chiriac C."/>
            <person name="Salcher M."/>
            <person name="Ghai R."/>
            <person name="Kavagutti S V."/>
        </authorList>
    </citation>
    <scope>NUCLEOTIDE SEQUENCE</scope>
</reference>
<sequence>MADSIVQGLFGPTAQQIQQERAATGYSQDLQAVRLDPRQQANLAIRQGGRAFGSQVMAPLFGVQDPELQKAQIAQQLASQFNTTTPEGLTQYAQALAQNGAPDLAQMAMAKVQDMQSKALSMRGTEADINYKTALTETSKTKLDVERKSREAVAALGPEATAEEVIAAVRPFGDPDTILKSLISSQDRQAVVAQRQALVDVKAYDKAKTADEKVQVVTDNADRMISVIQQSIPMVGYNTAGVAGRAAIWGSEGVDLQKNLDTLKANLGFDRLQQMRDASKTGGALGSVAVKELEALQATVASLDRTQSPEKLRESLQNIEYYYSRWRKAVKGEDPGPAVREKTAVGTAPTAPAATSAKGPRIIKLSNGVEVTVQD</sequence>
<feature type="compositionally biased region" description="Basic and acidic residues" evidence="1">
    <location>
        <begin position="332"/>
        <end position="343"/>
    </location>
</feature>
<accession>A0A6J5MQ73</accession>
<proteinExistence type="predicted"/>
<evidence type="ECO:0000313" key="2">
    <source>
        <dbReference type="EMBL" id="CAB4147877.1"/>
    </source>
</evidence>
<organism evidence="2">
    <name type="scientific">uncultured Caudovirales phage</name>
    <dbReference type="NCBI Taxonomy" id="2100421"/>
    <lineage>
        <taxon>Viruses</taxon>
        <taxon>Duplodnaviria</taxon>
        <taxon>Heunggongvirae</taxon>
        <taxon>Uroviricota</taxon>
        <taxon>Caudoviricetes</taxon>
        <taxon>Peduoviridae</taxon>
        <taxon>Maltschvirus</taxon>
        <taxon>Maltschvirus maltsch</taxon>
    </lineage>
</organism>
<name>A0A6J5MQ73_9CAUD</name>
<feature type="compositionally biased region" description="Low complexity" evidence="1">
    <location>
        <begin position="344"/>
        <end position="355"/>
    </location>
</feature>
<protein>
    <submittedName>
        <fullName evidence="2">Uncharacterized protein</fullName>
    </submittedName>
</protein>